<reference evidence="2" key="1">
    <citation type="submission" date="2019-05" db="EMBL/GenBank/DDBJ databases">
        <title>Annotation for the trematode Paragonimus heterotremus.</title>
        <authorList>
            <person name="Choi Y.-J."/>
        </authorList>
    </citation>
    <scope>NUCLEOTIDE SEQUENCE</scope>
    <source>
        <strain evidence="2">LC</strain>
    </source>
</reference>
<feature type="region of interest" description="Disordered" evidence="1">
    <location>
        <begin position="73"/>
        <end position="183"/>
    </location>
</feature>
<proteinExistence type="predicted"/>
<feature type="compositionally biased region" description="Basic and acidic residues" evidence="1">
    <location>
        <begin position="114"/>
        <end position="155"/>
    </location>
</feature>
<organism evidence="2 3">
    <name type="scientific">Paragonimus heterotremus</name>
    <dbReference type="NCBI Taxonomy" id="100268"/>
    <lineage>
        <taxon>Eukaryota</taxon>
        <taxon>Metazoa</taxon>
        <taxon>Spiralia</taxon>
        <taxon>Lophotrochozoa</taxon>
        <taxon>Platyhelminthes</taxon>
        <taxon>Trematoda</taxon>
        <taxon>Digenea</taxon>
        <taxon>Plagiorchiida</taxon>
        <taxon>Troglotremata</taxon>
        <taxon>Troglotrematidae</taxon>
        <taxon>Paragonimus</taxon>
    </lineage>
</organism>
<feature type="compositionally biased region" description="Basic and acidic residues" evidence="1">
    <location>
        <begin position="1"/>
        <end position="12"/>
    </location>
</feature>
<name>A0A8J4WGK3_9TREM</name>
<dbReference type="Proteomes" id="UP000748531">
    <property type="component" value="Unassembled WGS sequence"/>
</dbReference>
<feature type="compositionally biased region" description="Low complexity" evidence="1">
    <location>
        <begin position="16"/>
        <end position="34"/>
    </location>
</feature>
<evidence type="ECO:0000313" key="2">
    <source>
        <dbReference type="EMBL" id="KAF5400688.1"/>
    </source>
</evidence>
<sequence length="183" mass="19865">MSVECDNVKSDEETPTNDSTTETQDITTEPTLTQITSFPEKIATKTFEVKESSGLTGAIREAAEVVVSLIPSVLSDQDDVQTHTDEEISEACAKSSDAGEPTEEASSTEVQAPDSEKRCKSDETEHVEETAGEEAIQKEQTTEPDQVENRPDDNLLKTTTEDVPTDESSLETPMNTPQVVVAQ</sequence>
<dbReference type="AlphaFoldDB" id="A0A8J4WGK3"/>
<comment type="caution">
    <text evidence="2">The sequence shown here is derived from an EMBL/GenBank/DDBJ whole genome shotgun (WGS) entry which is preliminary data.</text>
</comment>
<evidence type="ECO:0000256" key="1">
    <source>
        <dbReference type="SAM" id="MobiDB-lite"/>
    </source>
</evidence>
<feature type="region of interest" description="Disordered" evidence="1">
    <location>
        <begin position="1"/>
        <end position="39"/>
    </location>
</feature>
<protein>
    <submittedName>
        <fullName evidence="2">Uncharacterized protein</fullName>
    </submittedName>
</protein>
<dbReference type="EMBL" id="LUCH01002992">
    <property type="protein sequence ID" value="KAF5400688.1"/>
    <property type="molecule type" value="Genomic_DNA"/>
</dbReference>
<evidence type="ECO:0000313" key="3">
    <source>
        <dbReference type="Proteomes" id="UP000748531"/>
    </source>
</evidence>
<dbReference type="OrthoDB" id="6283010at2759"/>
<gene>
    <name evidence="2" type="ORF">PHET_05869</name>
</gene>
<keyword evidence="3" id="KW-1185">Reference proteome</keyword>
<accession>A0A8J4WGK3</accession>
<feature type="compositionally biased region" description="Polar residues" evidence="1">
    <location>
        <begin position="170"/>
        <end position="183"/>
    </location>
</feature>